<comment type="caution">
    <text evidence="1">The sequence shown here is derived from an EMBL/GenBank/DDBJ whole genome shotgun (WGS) entry which is preliminary data.</text>
</comment>
<gene>
    <name evidence="1" type="ORF">CKO42_24470</name>
</gene>
<dbReference type="PANTHER" id="PTHR48098">
    <property type="entry name" value="ENTEROCHELIN ESTERASE-RELATED"/>
    <property type="match status" value="1"/>
</dbReference>
<organism evidence="1 2">
    <name type="scientific">Lamprobacter modestohalophilus</name>
    <dbReference type="NCBI Taxonomy" id="1064514"/>
    <lineage>
        <taxon>Bacteria</taxon>
        <taxon>Pseudomonadati</taxon>
        <taxon>Pseudomonadota</taxon>
        <taxon>Gammaproteobacteria</taxon>
        <taxon>Chromatiales</taxon>
        <taxon>Chromatiaceae</taxon>
        <taxon>Lamprobacter</taxon>
    </lineage>
</organism>
<reference evidence="1 2" key="1">
    <citation type="journal article" date="2020" name="Microorganisms">
        <title>Osmotic Adaptation and Compatible Solute Biosynthesis of Phototrophic Bacteria as Revealed from Genome Analyses.</title>
        <authorList>
            <person name="Imhoff J.F."/>
            <person name="Rahn T."/>
            <person name="Kunzel S."/>
            <person name="Keller A."/>
            <person name="Neulinger S.C."/>
        </authorList>
    </citation>
    <scope>NUCLEOTIDE SEQUENCE [LARGE SCALE GENOMIC DNA]</scope>
    <source>
        <strain evidence="1 2">DSM 25653</strain>
    </source>
</reference>
<sequence length="241" mass="28594">MNREYHRWYSPHLGRDMELLVFGHAGAKVLVFPTRDGRFHEYEDLRMTEALRHKLEAGQLQLYCVDSLDWESFYCDWAHPEGRIQRHQAFEDYILNEVLPLMASKNRHPCTIAHGLSFGAFHAANIAFRHPHLFQKLSAFSGRYDPTLNVESFRDLLDGYRSELIYFHSPAQYLPGLDGWRLEALRQMDIVLVIGRDDPFLDNNRHISRILWEKGVWHALHEWDDRAHSGYYWRRMAPLYL</sequence>
<evidence type="ECO:0000313" key="1">
    <source>
        <dbReference type="EMBL" id="MBK1621508.1"/>
    </source>
</evidence>
<dbReference type="InterPro" id="IPR029058">
    <property type="entry name" value="AB_hydrolase_fold"/>
</dbReference>
<dbReference type="Proteomes" id="UP001138768">
    <property type="component" value="Unassembled WGS sequence"/>
</dbReference>
<dbReference type="Gene3D" id="3.40.50.1820">
    <property type="entry name" value="alpha/beta hydrolase"/>
    <property type="match status" value="1"/>
</dbReference>
<dbReference type="SUPFAM" id="SSF53474">
    <property type="entry name" value="alpha/beta-Hydrolases"/>
    <property type="match status" value="1"/>
</dbReference>
<accession>A0A9X1B6H6</accession>
<proteinExistence type="predicted"/>
<dbReference type="RefSeq" id="WP_200250925.1">
    <property type="nucleotide sequence ID" value="NZ_NRRY01000079.1"/>
</dbReference>
<dbReference type="Pfam" id="PF00756">
    <property type="entry name" value="Esterase"/>
    <property type="match status" value="1"/>
</dbReference>
<name>A0A9X1B6H6_9GAMM</name>
<dbReference type="InterPro" id="IPR000801">
    <property type="entry name" value="Esterase-like"/>
</dbReference>
<dbReference type="AlphaFoldDB" id="A0A9X1B6H6"/>
<protein>
    <submittedName>
        <fullName evidence="1">Esterase</fullName>
    </submittedName>
</protein>
<dbReference type="EMBL" id="NRRY01000079">
    <property type="protein sequence ID" value="MBK1621508.1"/>
    <property type="molecule type" value="Genomic_DNA"/>
</dbReference>
<keyword evidence="2" id="KW-1185">Reference proteome</keyword>
<dbReference type="InterPro" id="IPR050583">
    <property type="entry name" value="Mycobacterial_A85_antigen"/>
</dbReference>
<evidence type="ECO:0000313" key="2">
    <source>
        <dbReference type="Proteomes" id="UP001138768"/>
    </source>
</evidence>
<dbReference type="PANTHER" id="PTHR48098:SF3">
    <property type="entry name" value="IRON(III) ENTEROBACTIN ESTERASE"/>
    <property type="match status" value="1"/>
</dbReference>